<evidence type="ECO:0000256" key="6">
    <source>
        <dbReference type="ARBA" id="ARBA00022833"/>
    </source>
</evidence>
<proteinExistence type="inferred from homology"/>
<comment type="similarity">
    <text evidence="1">Belongs to the peptidase M43B family.</text>
</comment>
<keyword evidence="11" id="KW-1185">Reference proteome</keyword>
<keyword evidence="5" id="KW-0378">Hydrolase</keyword>
<keyword evidence="4" id="KW-0732">Signal</keyword>
<dbReference type="EMBL" id="JAGJCB010000007">
    <property type="protein sequence ID" value="MBP0904067.1"/>
    <property type="molecule type" value="Genomic_DNA"/>
</dbReference>
<dbReference type="CDD" id="cd04275">
    <property type="entry name" value="ZnMc_pappalysin_like"/>
    <property type="match status" value="1"/>
</dbReference>
<dbReference type="PANTHER" id="PTHR47466:SF1">
    <property type="entry name" value="METALLOPROTEASE MEP1 (AFU_ORTHOLOGUE AFUA_1G07730)-RELATED"/>
    <property type="match status" value="1"/>
</dbReference>
<sequence length="310" mass="34586">MRKTLLVFCIVLFNSCSEVENTSNGKLPSIIPEDEIISIPVVVHVVNYAPKPFEISDEKIKSQIEVLNKDFRKLNLDIINTPLEFIGLSADVGIEFYLAKKDPEGNSTTGIIRTTGEVTGWDGKTPSNVSTPITDLKLYFSDKGGQDSWPCNKYLNIWIADLSDHNGNLGLGGYAQFPGDDPRIDGVVIDPRVFGVLPPLIANFDKGRTATHEIGHWLNLLHIYGKDGNCEVGDLVEDTPNQKSQYLGDPIHPQNSCGSNDMFMNFMDRVNDKSMCMFTIGQKERMRSLFNKGGARRELYLNSKLLLQTK</sequence>
<keyword evidence="2" id="KW-0645">Protease</keyword>
<organism evidence="10 11">
    <name type="scientific">Mariniflexile gromovii</name>
    <dbReference type="NCBI Taxonomy" id="362523"/>
    <lineage>
        <taxon>Bacteria</taxon>
        <taxon>Pseudomonadati</taxon>
        <taxon>Bacteroidota</taxon>
        <taxon>Flavobacteriia</taxon>
        <taxon>Flavobacteriales</taxon>
        <taxon>Flavobacteriaceae</taxon>
        <taxon>Mariniflexile</taxon>
    </lineage>
</organism>
<evidence type="ECO:0000256" key="4">
    <source>
        <dbReference type="ARBA" id="ARBA00022729"/>
    </source>
</evidence>
<keyword evidence="6" id="KW-0862">Zinc</keyword>
<dbReference type="InterPro" id="IPR008754">
    <property type="entry name" value="Peptidase_M43"/>
</dbReference>
<evidence type="ECO:0000313" key="11">
    <source>
        <dbReference type="Proteomes" id="UP000670776"/>
    </source>
</evidence>
<keyword evidence="8" id="KW-1015">Disulfide bond</keyword>
<evidence type="ECO:0000256" key="7">
    <source>
        <dbReference type="ARBA" id="ARBA00023049"/>
    </source>
</evidence>
<dbReference type="Gene3D" id="3.40.390.10">
    <property type="entry name" value="Collagenase (Catalytic Domain)"/>
    <property type="match status" value="1"/>
</dbReference>
<gene>
    <name evidence="10" type="ORF">J8H85_09520</name>
</gene>
<evidence type="ECO:0000313" key="10">
    <source>
        <dbReference type="EMBL" id="MBP0904067.1"/>
    </source>
</evidence>
<accession>A0ABS4BU06</accession>
<dbReference type="Pfam" id="PF05572">
    <property type="entry name" value="Peptidase_M43"/>
    <property type="match status" value="1"/>
</dbReference>
<dbReference type="PANTHER" id="PTHR47466">
    <property type="match status" value="1"/>
</dbReference>
<evidence type="ECO:0000259" key="9">
    <source>
        <dbReference type="Pfam" id="PF05572"/>
    </source>
</evidence>
<evidence type="ECO:0000256" key="5">
    <source>
        <dbReference type="ARBA" id="ARBA00022801"/>
    </source>
</evidence>
<evidence type="ECO:0000256" key="3">
    <source>
        <dbReference type="ARBA" id="ARBA00022723"/>
    </source>
</evidence>
<evidence type="ECO:0000256" key="1">
    <source>
        <dbReference type="ARBA" id="ARBA00008721"/>
    </source>
</evidence>
<feature type="domain" description="Peptidase M43 pregnancy-associated plasma-A" evidence="9">
    <location>
        <begin position="146"/>
        <end position="289"/>
    </location>
</feature>
<comment type="caution">
    <text evidence="10">The sequence shown here is derived from an EMBL/GenBank/DDBJ whole genome shotgun (WGS) entry which is preliminary data.</text>
</comment>
<dbReference type="RefSeq" id="WP_209654965.1">
    <property type="nucleotide sequence ID" value="NZ_JAGJCB010000007.1"/>
</dbReference>
<evidence type="ECO:0000256" key="2">
    <source>
        <dbReference type="ARBA" id="ARBA00022670"/>
    </source>
</evidence>
<keyword evidence="7 10" id="KW-0482">Metalloprotease</keyword>
<evidence type="ECO:0000256" key="8">
    <source>
        <dbReference type="ARBA" id="ARBA00023157"/>
    </source>
</evidence>
<name>A0ABS4BU06_9FLAO</name>
<dbReference type="Proteomes" id="UP000670776">
    <property type="component" value="Unassembled WGS sequence"/>
</dbReference>
<protein>
    <submittedName>
        <fullName evidence="10">Zinc metalloprotease</fullName>
    </submittedName>
</protein>
<keyword evidence="3" id="KW-0479">Metal-binding</keyword>
<dbReference type="SUPFAM" id="SSF55486">
    <property type="entry name" value="Metalloproteases ('zincins'), catalytic domain"/>
    <property type="match status" value="1"/>
</dbReference>
<dbReference type="InterPro" id="IPR024079">
    <property type="entry name" value="MetalloPept_cat_dom_sf"/>
</dbReference>
<dbReference type="GO" id="GO:0008237">
    <property type="term" value="F:metallopeptidase activity"/>
    <property type="evidence" value="ECO:0007669"/>
    <property type="project" value="UniProtKB-KW"/>
</dbReference>
<reference evidence="10 11" key="1">
    <citation type="submission" date="2021-04" db="EMBL/GenBank/DDBJ databases">
        <title>Mariniflexile gromovii gen. nov., sp. nov., a gliding bacterium isolated from the sea urchin Strongylocentrotus intermedius.</title>
        <authorList>
            <person name="Ko S."/>
            <person name="Le V."/>
            <person name="Ahn C.-Y."/>
            <person name="Oh H.-M."/>
        </authorList>
    </citation>
    <scope>NUCLEOTIDE SEQUENCE [LARGE SCALE GENOMIC DNA]</scope>
    <source>
        <strain evidence="10 11">KCTC 12570</strain>
    </source>
</reference>